<keyword evidence="10" id="KW-1185">Reference proteome</keyword>
<keyword evidence="4 7" id="KW-0732">Signal</keyword>
<feature type="signal peptide" evidence="7">
    <location>
        <begin position="1"/>
        <end position="25"/>
    </location>
</feature>
<dbReference type="InterPro" id="IPR041231">
    <property type="entry name" value="FlgA_N"/>
</dbReference>
<evidence type="ECO:0000256" key="7">
    <source>
        <dbReference type="RuleBase" id="RU362063"/>
    </source>
</evidence>
<dbReference type="InterPro" id="IPR017585">
    <property type="entry name" value="SAF_FlgA"/>
</dbReference>
<comment type="similarity">
    <text evidence="2 7">Belongs to the FlgA family.</text>
</comment>
<accession>A0A1T4RZH4</accession>
<dbReference type="Gene3D" id="3.90.1210.10">
    <property type="entry name" value="Antifreeze-like/N-acetylneuraminic acid synthase C-terminal domain"/>
    <property type="match status" value="1"/>
</dbReference>
<evidence type="ECO:0000259" key="8">
    <source>
        <dbReference type="SMART" id="SM00858"/>
    </source>
</evidence>
<feature type="chain" id="PRO_5010397370" description="Flagella basal body P-ring formation protein FlgA" evidence="7">
    <location>
        <begin position="26"/>
        <end position="223"/>
    </location>
</feature>
<reference evidence="9 10" key="1">
    <citation type="submission" date="2017-02" db="EMBL/GenBank/DDBJ databases">
        <authorList>
            <person name="Peterson S.W."/>
        </authorList>
    </citation>
    <scope>NUCLEOTIDE SEQUENCE [LARGE SCALE GENOMIC DNA]</scope>
    <source>
        <strain evidence="9 10">DSM 21749</strain>
    </source>
</reference>
<comment type="function">
    <text evidence="6 7">Involved in the assembly process of the P-ring formation. It may associate with FlgF on the rod constituting a structure essential for the P-ring assembly or may act as a modulator protein for the P-ring assembly.</text>
</comment>
<dbReference type="RefSeq" id="WP_159447397.1">
    <property type="nucleotide sequence ID" value="NZ_FUXP01000012.1"/>
</dbReference>
<gene>
    <name evidence="9" type="ORF">SAMN02745674_02469</name>
</gene>
<dbReference type="PANTHER" id="PTHR36307">
    <property type="entry name" value="FLAGELLA BASAL BODY P-RING FORMATION PROTEIN FLGA"/>
    <property type="match status" value="1"/>
</dbReference>
<keyword evidence="5 7" id="KW-0574">Periplasm</keyword>
<dbReference type="Proteomes" id="UP000190061">
    <property type="component" value="Unassembled WGS sequence"/>
</dbReference>
<comment type="subcellular location">
    <subcellularLocation>
        <location evidence="1 7">Periplasm</location>
    </subcellularLocation>
</comment>
<keyword evidence="9" id="KW-0966">Cell projection</keyword>
<dbReference type="Pfam" id="PF13144">
    <property type="entry name" value="ChapFlgA"/>
    <property type="match status" value="1"/>
</dbReference>
<name>A0A1T4RZH4_9GAMM</name>
<dbReference type="GO" id="GO:0044780">
    <property type="term" value="P:bacterial-type flagellum assembly"/>
    <property type="evidence" value="ECO:0007669"/>
    <property type="project" value="InterPro"/>
</dbReference>
<sequence length="223" mass="22948">MSITRSTVLLLLLSALLLPGGTARADGGTPVDRVRAIALEALGLAGTASEAVVDPALRLAACPTPLQAVPTSARTVEVRCDASPGWRIYVPVRVRREADVVVLTKAVPVGEPITAGHVAVRRRDMAGAGGEGFASPEAVIGMNAVQELVPGEALTREHVSEGAPVKRGDPVVLVSRMGGIEVRMAGRALGRAAPGGTVAVENVASRRIIRGRLLGDGLVEVVN</sequence>
<evidence type="ECO:0000256" key="1">
    <source>
        <dbReference type="ARBA" id="ARBA00004418"/>
    </source>
</evidence>
<protein>
    <recommendedName>
        <fullName evidence="3 7">Flagella basal body P-ring formation protein FlgA</fullName>
    </recommendedName>
</protein>
<keyword evidence="7" id="KW-1005">Bacterial flagellum biogenesis</keyword>
<evidence type="ECO:0000256" key="3">
    <source>
        <dbReference type="ARBA" id="ARBA00014754"/>
    </source>
</evidence>
<dbReference type="GO" id="GO:0042597">
    <property type="term" value="C:periplasmic space"/>
    <property type="evidence" value="ECO:0007669"/>
    <property type="project" value="UniProtKB-SubCell"/>
</dbReference>
<dbReference type="Pfam" id="PF17656">
    <property type="entry name" value="ChapFlgA_N"/>
    <property type="match status" value="1"/>
</dbReference>
<dbReference type="AlphaFoldDB" id="A0A1T4RZH4"/>
<dbReference type="STRING" id="1122188.SAMN02745674_02469"/>
<evidence type="ECO:0000256" key="2">
    <source>
        <dbReference type="ARBA" id="ARBA00010474"/>
    </source>
</evidence>
<dbReference type="PANTHER" id="PTHR36307:SF1">
    <property type="entry name" value="FLAGELLA BASAL BODY P-RING FORMATION PROTEIN FLGA"/>
    <property type="match status" value="1"/>
</dbReference>
<evidence type="ECO:0000256" key="4">
    <source>
        <dbReference type="ARBA" id="ARBA00022729"/>
    </source>
</evidence>
<organism evidence="9 10">
    <name type="scientific">Lysobacter spongiicola DSM 21749</name>
    <dbReference type="NCBI Taxonomy" id="1122188"/>
    <lineage>
        <taxon>Bacteria</taxon>
        <taxon>Pseudomonadati</taxon>
        <taxon>Pseudomonadota</taxon>
        <taxon>Gammaproteobacteria</taxon>
        <taxon>Lysobacterales</taxon>
        <taxon>Lysobacteraceae</taxon>
        <taxon>Novilysobacter</taxon>
    </lineage>
</organism>
<keyword evidence="9" id="KW-0282">Flagellum</keyword>
<dbReference type="CDD" id="cd11614">
    <property type="entry name" value="SAF_CpaB_FlgA_like"/>
    <property type="match status" value="1"/>
</dbReference>
<dbReference type="EMBL" id="FUXP01000012">
    <property type="protein sequence ID" value="SKA21307.1"/>
    <property type="molecule type" value="Genomic_DNA"/>
</dbReference>
<proteinExistence type="inferred from homology"/>
<dbReference type="SMART" id="SM00858">
    <property type="entry name" value="SAF"/>
    <property type="match status" value="1"/>
</dbReference>
<evidence type="ECO:0000313" key="10">
    <source>
        <dbReference type="Proteomes" id="UP000190061"/>
    </source>
</evidence>
<evidence type="ECO:0000256" key="5">
    <source>
        <dbReference type="ARBA" id="ARBA00022764"/>
    </source>
</evidence>
<dbReference type="InterPro" id="IPR013974">
    <property type="entry name" value="SAF"/>
</dbReference>
<dbReference type="Gene3D" id="2.30.30.760">
    <property type="match status" value="1"/>
</dbReference>
<dbReference type="NCBIfam" id="TIGR03170">
    <property type="entry name" value="flgA_cterm"/>
    <property type="match status" value="1"/>
</dbReference>
<keyword evidence="9" id="KW-0969">Cilium</keyword>
<evidence type="ECO:0000256" key="6">
    <source>
        <dbReference type="ARBA" id="ARBA00025643"/>
    </source>
</evidence>
<evidence type="ECO:0000313" key="9">
    <source>
        <dbReference type="EMBL" id="SKA21307.1"/>
    </source>
</evidence>
<dbReference type="OrthoDB" id="1669037at2"/>
<dbReference type="InterPro" id="IPR039246">
    <property type="entry name" value="Flagellar_FlgA"/>
</dbReference>
<feature type="domain" description="SAF" evidence="8">
    <location>
        <begin position="98"/>
        <end position="160"/>
    </location>
</feature>